<reference evidence="2 3" key="1">
    <citation type="submission" date="2024-08" db="EMBL/GenBank/DDBJ databases">
        <title>Insights into the chromosomal genome structure of Flemingia macrophylla.</title>
        <authorList>
            <person name="Ding Y."/>
            <person name="Zhao Y."/>
            <person name="Bi W."/>
            <person name="Wu M."/>
            <person name="Zhao G."/>
            <person name="Gong Y."/>
            <person name="Li W."/>
            <person name="Zhang P."/>
        </authorList>
    </citation>
    <scope>NUCLEOTIDE SEQUENCE [LARGE SCALE GENOMIC DNA]</scope>
    <source>
        <strain evidence="2">DYQJB</strain>
        <tissue evidence="2">Leaf</tissue>
    </source>
</reference>
<proteinExistence type="predicted"/>
<gene>
    <name evidence="2" type="ORF">Fmac_013943</name>
</gene>
<name>A0ABD1MAE9_9FABA</name>
<evidence type="ECO:0000313" key="2">
    <source>
        <dbReference type="EMBL" id="KAL2332730.1"/>
    </source>
</evidence>
<organism evidence="2 3">
    <name type="scientific">Flemingia macrophylla</name>
    <dbReference type="NCBI Taxonomy" id="520843"/>
    <lineage>
        <taxon>Eukaryota</taxon>
        <taxon>Viridiplantae</taxon>
        <taxon>Streptophyta</taxon>
        <taxon>Embryophyta</taxon>
        <taxon>Tracheophyta</taxon>
        <taxon>Spermatophyta</taxon>
        <taxon>Magnoliopsida</taxon>
        <taxon>eudicotyledons</taxon>
        <taxon>Gunneridae</taxon>
        <taxon>Pentapetalae</taxon>
        <taxon>rosids</taxon>
        <taxon>fabids</taxon>
        <taxon>Fabales</taxon>
        <taxon>Fabaceae</taxon>
        <taxon>Papilionoideae</taxon>
        <taxon>50 kb inversion clade</taxon>
        <taxon>NPAAA clade</taxon>
        <taxon>indigoferoid/millettioid clade</taxon>
        <taxon>Phaseoleae</taxon>
        <taxon>Flemingia</taxon>
    </lineage>
</organism>
<feature type="region of interest" description="Disordered" evidence="1">
    <location>
        <begin position="1"/>
        <end position="52"/>
    </location>
</feature>
<evidence type="ECO:0000313" key="3">
    <source>
        <dbReference type="Proteomes" id="UP001603857"/>
    </source>
</evidence>
<accession>A0ABD1MAE9</accession>
<keyword evidence="3" id="KW-1185">Reference proteome</keyword>
<protein>
    <submittedName>
        <fullName evidence="2">Uncharacterized protein</fullName>
    </submittedName>
</protein>
<sequence>MANGVVNGSGPAVGEEGGGGEAHNEGGDRGGVAFEGGDEGASDSAEDRDGGAATNKEAFTVLDMLATFISSTALLPDSWRLCTRTNSTPFQAFIADENRRLELAHAFHLRVPLQSRFLTASVLQQSPPLQLPHLRWNRRCVP</sequence>
<comment type="caution">
    <text evidence="2">The sequence shown here is derived from an EMBL/GenBank/DDBJ whole genome shotgun (WGS) entry which is preliminary data.</text>
</comment>
<evidence type="ECO:0000256" key="1">
    <source>
        <dbReference type="SAM" id="MobiDB-lite"/>
    </source>
</evidence>
<dbReference type="EMBL" id="JBGMDY010000005">
    <property type="protein sequence ID" value="KAL2332730.1"/>
    <property type="molecule type" value="Genomic_DNA"/>
</dbReference>
<dbReference type="AlphaFoldDB" id="A0ABD1MAE9"/>
<dbReference type="Proteomes" id="UP001603857">
    <property type="component" value="Unassembled WGS sequence"/>
</dbReference>